<dbReference type="HAMAP" id="MF_00376">
    <property type="entry name" value="Dephospho_CoA_kinase"/>
    <property type="match status" value="1"/>
</dbReference>
<evidence type="ECO:0000256" key="2">
    <source>
        <dbReference type="ARBA" id="ARBA00022741"/>
    </source>
</evidence>
<keyword evidence="8" id="KW-1185">Reference proteome</keyword>
<dbReference type="Gene3D" id="3.40.50.300">
    <property type="entry name" value="P-loop containing nucleotide triphosphate hydrolases"/>
    <property type="match status" value="1"/>
</dbReference>
<keyword evidence="2 5" id="KW-0547">Nucleotide-binding</keyword>
<comment type="function">
    <text evidence="5">Catalyzes the phosphorylation of the 3'-hydroxyl group of dephosphocoenzyme A to form coenzyme A.</text>
</comment>
<dbReference type="GO" id="GO:0004140">
    <property type="term" value="F:dephospho-CoA kinase activity"/>
    <property type="evidence" value="ECO:0007669"/>
    <property type="project" value="UniProtKB-UniRule"/>
</dbReference>
<reference evidence="7 8" key="1">
    <citation type="submission" date="2018-11" db="EMBL/GenBank/DDBJ databases">
        <title>Schleiferia aggregans sp. nov., a moderately thermophilic heterotrophic bacterium isolated from microbial mats at a terrestrial hot spring.</title>
        <authorList>
            <person name="Iino T."/>
            <person name="Ohkuma M."/>
            <person name="Haruta S."/>
        </authorList>
    </citation>
    <scope>NUCLEOTIDE SEQUENCE [LARGE SCALE GENOMIC DNA]</scope>
    <source>
        <strain evidence="7 8">LA</strain>
    </source>
</reference>
<keyword evidence="4 5" id="KW-0173">Coenzyme A biosynthesis</keyword>
<evidence type="ECO:0000313" key="7">
    <source>
        <dbReference type="EMBL" id="GCD78387.1"/>
    </source>
</evidence>
<feature type="binding site" evidence="5">
    <location>
        <begin position="18"/>
        <end position="23"/>
    </location>
    <ligand>
        <name>ATP</name>
        <dbReference type="ChEBI" id="CHEBI:30616"/>
    </ligand>
</feature>
<evidence type="ECO:0000256" key="6">
    <source>
        <dbReference type="NCBIfam" id="TIGR00152"/>
    </source>
</evidence>
<evidence type="ECO:0000256" key="1">
    <source>
        <dbReference type="ARBA" id="ARBA00009018"/>
    </source>
</evidence>
<protein>
    <recommendedName>
        <fullName evidence="5 6">Dephospho-CoA kinase</fullName>
        <ecNumber evidence="5 6">2.7.1.24</ecNumber>
    </recommendedName>
    <alternativeName>
        <fullName evidence="5">Dephosphocoenzyme A kinase</fullName>
    </alternativeName>
</protein>
<dbReference type="PANTHER" id="PTHR10695">
    <property type="entry name" value="DEPHOSPHO-COA KINASE-RELATED"/>
    <property type="match status" value="1"/>
</dbReference>
<comment type="caution">
    <text evidence="7">The sequence shown here is derived from an EMBL/GenBank/DDBJ whole genome shotgun (WGS) entry which is preliminary data.</text>
</comment>
<name>A0A401XMZ4_9FLAO</name>
<dbReference type="EC" id="2.7.1.24" evidence="5 6"/>
<proteinExistence type="inferred from homology"/>
<comment type="subcellular location">
    <subcellularLocation>
        <location evidence="5">Cytoplasm</location>
    </subcellularLocation>
</comment>
<sequence length="210" mass="23914">MKSIERLPYCVGLTGGIGSGKTTAANLFRHLGVPVYIADDEAKKLIDTDPNIRENILLHFGSESYTSQGLNRPFMAREVFSNPEKLKVLNSLTHPAVKEHFKNWITAQKALFVIKEAAILFEAGTYNDCDFVISIVAPENIRIERVQKRSDLSVEEIKSRIARQWADKQRIQLSDYVVLNDGKHSLIKQILHIYEDIIRRTNPGSRPIYH</sequence>
<dbReference type="GO" id="GO:0005737">
    <property type="term" value="C:cytoplasm"/>
    <property type="evidence" value="ECO:0007669"/>
    <property type="project" value="UniProtKB-SubCell"/>
</dbReference>
<keyword evidence="5 7" id="KW-0418">Kinase</keyword>
<dbReference type="RefSeq" id="WP_124398444.1">
    <property type="nucleotide sequence ID" value="NZ_BHZE01000022.1"/>
</dbReference>
<dbReference type="InterPro" id="IPR027417">
    <property type="entry name" value="P-loop_NTPase"/>
</dbReference>
<evidence type="ECO:0000256" key="5">
    <source>
        <dbReference type="HAMAP-Rule" id="MF_00376"/>
    </source>
</evidence>
<evidence type="ECO:0000256" key="3">
    <source>
        <dbReference type="ARBA" id="ARBA00022840"/>
    </source>
</evidence>
<dbReference type="CDD" id="cd02022">
    <property type="entry name" value="DPCK"/>
    <property type="match status" value="1"/>
</dbReference>
<dbReference type="InterPro" id="IPR001977">
    <property type="entry name" value="Depp_CoAkinase"/>
</dbReference>
<dbReference type="GO" id="GO:0015937">
    <property type="term" value="P:coenzyme A biosynthetic process"/>
    <property type="evidence" value="ECO:0007669"/>
    <property type="project" value="UniProtKB-UniRule"/>
</dbReference>
<gene>
    <name evidence="5 7" type="primary">coaE</name>
    <name evidence="7" type="ORF">JCM31826_18690</name>
</gene>
<dbReference type="SUPFAM" id="SSF52540">
    <property type="entry name" value="P-loop containing nucleoside triphosphate hydrolases"/>
    <property type="match status" value="1"/>
</dbReference>
<comment type="pathway">
    <text evidence="5">Cofactor biosynthesis; coenzyme A biosynthesis; CoA from (R)-pantothenate: step 5/5.</text>
</comment>
<dbReference type="PROSITE" id="PS51219">
    <property type="entry name" value="DPCK"/>
    <property type="match status" value="1"/>
</dbReference>
<dbReference type="OrthoDB" id="9812943at2"/>
<comment type="catalytic activity">
    <reaction evidence="5">
        <text>3'-dephospho-CoA + ATP = ADP + CoA + H(+)</text>
        <dbReference type="Rhea" id="RHEA:18245"/>
        <dbReference type="ChEBI" id="CHEBI:15378"/>
        <dbReference type="ChEBI" id="CHEBI:30616"/>
        <dbReference type="ChEBI" id="CHEBI:57287"/>
        <dbReference type="ChEBI" id="CHEBI:57328"/>
        <dbReference type="ChEBI" id="CHEBI:456216"/>
        <dbReference type="EC" id="2.7.1.24"/>
    </reaction>
</comment>
<dbReference type="PANTHER" id="PTHR10695:SF46">
    <property type="entry name" value="BIFUNCTIONAL COENZYME A SYNTHASE-RELATED"/>
    <property type="match status" value="1"/>
</dbReference>
<dbReference type="Pfam" id="PF01121">
    <property type="entry name" value="CoaE"/>
    <property type="match status" value="1"/>
</dbReference>
<keyword evidence="5" id="KW-0808">Transferase</keyword>
<dbReference type="GO" id="GO:0005524">
    <property type="term" value="F:ATP binding"/>
    <property type="evidence" value="ECO:0007669"/>
    <property type="project" value="UniProtKB-UniRule"/>
</dbReference>
<dbReference type="Proteomes" id="UP000286715">
    <property type="component" value="Unassembled WGS sequence"/>
</dbReference>
<accession>A0A401XMZ4</accession>
<organism evidence="7 8">
    <name type="scientific">Thermaurantimonas aggregans</name>
    <dbReference type="NCBI Taxonomy" id="2173829"/>
    <lineage>
        <taxon>Bacteria</taxon>
        <taxon>Pseudomonadati</taxon>
        <taxon>Bacteroidota</taxon>
        <taxon>Flavobacteriia</taxon>
        <taxon>Flavobacteriales</taxon>
        <taxon>Schleiferiaceae</taxon>
        <taxon>Thermaurantimonas</taxon>
    </lineage>
</organism>
<evidence type="ECO:0000313" key="8">
    <source>
        <dbReference type="Proteomes" id="UP000286715"/>
    </source>
</evidence>
<dbReference type="UniPathway" id="UPA00241">
    <property type="reaction ID" value="UER00356"/>
</dbReference>
<keyword evidence="5" id="KW-0963">Cytoplasm</keyword>
<dbReference type="EMBL" id="BHZE01000022">
    <property type="protein sequence ID" value="GCD78387.1"/>
    <property type="molecule type" value="Genomic_DNA"/>
</dbReference>
<dbReference type="NCBIfam" id="TIGR00152">
    <property type="entry name" value="dephospho-CoA kinase"/>
    <property type="match status" value="1"/>
</dbReference>
<comment type="similarity">
    <text evidence="1 5">Belongs to the CoaE family.</text>
</comment>
<dbReference type="AlphaFoldDB" id="A0A401XMZ4"/>
<evidence type="ECO:0000256" key="4">
    <source>
        <dbReference type="ARBA" id="ARBA00022993"/>
    </source>
</evidence>
<keyword evidence="3 5" id="KW-0067">ATP-binding</keyword>